<dbReference type="EMBL" id="JAUCMV010000003">
    <property type="protein sequence ID" value="KAK0410530.1"/>
    <property type="molecule type" value="Genomic_DNA"/>
</dbReference>
<gene>
    <name evidence="4" type="ORF">QR680_005178</name>
</gene>
<evidence type="ECO:0000313" key="4">
    <source>
        <dbReference type="EMBL" id="KAK0410530.1"/>
    </source>
</evidence>
<dbReference type="Proteomes" id="UP001175271">
    <property type="component" value="Unassembled WGS sequence"/>
</dbReference>
<dbReference type="InterPro" id="IPR019734">
    <property type="entry name" value="TPR_rpt"/>
</dbReference>
<dbReference type="Pfam" id="PF03704">
    <property type="entry name" value="BTAD"/>
    <property type="match status" value="1"/>
</dbReference>
<dbReference type="InterPro" id="IPR005158">
    <property type="entry name" value="BTAD"/>
</dbReference>
<dbReference type="Gene3D" id="1.25.40.10">
    <property type="entry name" value="Tetratricopeptide repeat domain"/>
    <property type="match status" value="3"/>
</dbReference>
<organism evidence="4 5">
    <name type="scientific">Steinernema hermaphroditum</name>
    <dbReference type="NCBI Taxonomy" id="289476"/>
    <lineage>
        <taxon>Eukaryota</taxon>
        <taxon>Metazoa</taxon>
        <taxon>Ecdysozoa</taxon>
        <taxon>Nematoda</taxon>
        <taxon>Chromadorea</taxon>
        <taxon>Rhabditida</taxon>
        <taxon>Tylenchina</taxon>
        <taxon>Panagrolaimomorpha</taxon>
        <taxon>Strongyloidoidea</taxon>
        <taxon>Steinernematidae</taxon>
        <taxon>Steinernema</taxon>
    </lineage>
</organism>
<dbReference type="InterPro" id="IPR011990">
    <property type="entry name" value="TPR-like_helical_dom_sf"/>
</dbReference>
<comment type="caution">
    <text evidence="4">The sequence shown here is derived from an EMBL/GenBank/DDBJ whole genome shotgun (WGS) entry which is preliminary data.</text>
</comment>
<keyword evidence="1" id="KW-0802">TPR repeat</keyword>
<reference evidence="4" key="1">
    <citation type="submission" date="2023-06" db="EMBL/GenBank/DDBJ databases">
        <title>Genomic analysis of the entomopathogenic nematode Steinernema hermaphroditum.</title>
        <authorList>
            <person name="Schwarz E.M."/>
            <person name="Heppert J.K."/>
            <person name="Baniya A."/>
            <person name="Schwartz H.T."/>
            <person name="Tan C.-H."/>
            <person name="Antoshechkin I."/>
            <person name="Sternberg P.W."/>
            <person name="Goodrich-Blair H."/>
            <person name="Dillman A.R."/>
        </authorList>
    </citation>
    <scope>NUCLEOTIDE SEQUENCE</scope>
    <source>
        <strain evidence="4">PS9179</strain>
        <tissue evidence="4">Whole animal</tissue>
    </source>
</reference>
<feature type="domain" description="Bacterial transcriptional activator" evidence="3">
    <location>
        <begin position="228"/>
        <end position="316"/>
    </location>
</feature>
<sequence>MNINLFVRCDLTALCGLLLVFFVALGASSSHWIITDGGLKINALPDSPFHMEQSHSLVEFLEQEKAIEGAYKNEEFLQQLRETAKKGIYEDDPDLEEKFRKHDHDCRTSANFPFNTDNFASSYVVDIYELMGQSPKLSLELSKASPDFSPLCALPEYYKSDHFKQRLRCFESRKRMHMKADFKLRDLLPEHTSDQFVLLGGALHNSMQQYPRDPVLAYYAMLFWRVRGNATNAVDCLLRHLYLSQLESSDITAAGFALGNLLVKLGCYNESIPYLLNTVSAFPDNPDIRSAYADALALSGNHSQALEIYNDVFRRHPSRLNCAMKAAALRCHIKLIGELEKQHTNLIELVSLAHRYSDRFDFVDSLEPEVKAKLASREKRFQSSLLYDHFTYGPFKQLKCPAVRFFEKYLEQKQDKLVCTLRDTSAFSKDLVRRHVERVAAVKAKNAKSEEKNEKPKEWWDEDAPTSNNLGEVMAFFKTLEPFAGMKIDEPSYPKKYPLEAEPLTRIAWPNRTFCDRQKRRGVTAPSSERLPQMFMSVDNKGFVTADFFTKYLRLLSENDVHPLPWNKPTCNSDFSVKKPRIPAEAEEGVSIALKTQRKRARFVEAGAKTSFLALSGSEMHLSVGDIGQRIRTLQQMAIAPDWMTSNWAALFWRVNGAPDQAVACLLHALNQEDQRFDDIALVQLAQLVMATAPNHTDSASALLEKALKVDDSEPMTHYLLGVLELIRNRIPSALRRFMDAVKRDTGFAPAHEALLSARCTILTPRIQVKDRFPPESCSLAERTLYCTRKKKRRICYKVEYDSDYKASLVYHRCVGQPYLSKSDAVPGLFQILSPLLFSIEDIKRENRLLAHQKKASSAFETQSGKEDGELPLDYAVKDESQYYSPNRGDQFHRRPRKVVFNPDAYVPSNVTSSSGSSDALEEEWFEEVVRYEPGVGNLNFDDINDVKKVLFLDVPLPEVHAEPPEEMVRKGAFYFRPPTASTFHDFCAVYKKGSTFLDHIPSTWVSVTAKGVDYENYIDFTTPVAGHGQYEPECPDLDAPSPIESLDHLPPSHVRDRLNKFYKPEKVLTDALKSMAHEMERIEHVAARLHIAMRVSRLQPMNENQAGGVHWTLTTASTLYWRVKGDAVNAMKCLRHSLNNAPPDMRDVALVSMANIYQNTGFLHSAIISASAAYRISPHLVVTHITLANIYAALADYERALKFYYSTLSIQSNFKPAKQRIRAIYCQTGMTYNLFPGIKH</sequence>
<proteinExistence type="predicted"/>
<feature type="repeat" description="TPR" evidence="1">
    <location>
        <begin position="1182"/>
        <end position="1215"/>
    </location>
</feature>
<feature type="region of interest" description="Disordered" evidence="2">
    <location>
        <begin position="443"/>
        <end position="465"/>
    </location>
</feature>
<dbReference type="AlphaFoldDB" id="A0AA39HR43"/>
<accession>A0AA39HR43</accession>
<dbReference type="PROSITE" id="PS50005">
    <property type="entry name" value="TPR"/>
    <property type="match status" value="1"/>
</dbReference>
<dbReference type="GO" id="GO:0015629">
    <property type="term" value="C:actin cytoskeleton"/>
    <property type="evidence" value="ECO:0007669"/>
    <property type="project" value="TreeGrafter"/>
</dbReference>
<feature type="compositionally biased region" description="Basic and acidic residues" evidence="2">
    <location>
        <begin position="447"/>
        <end position="459"/>
    </location>
</feature>
<keyword evidence="5" id="KW-1185">Reference proteome</keyword>
<dbReference type="InterPro" id="IPR052630">
    <property type="entry name" value="TTC17"/>
</dbReference>
<evidence type="ECO:0000256" key="1">
    <source>
        <dbReference type="PROSITE-ProRule" id="PRU00339"/>
    </source>
</evidence>
<dbReference type="SMART" id="SM00028">
    <property type="entry name" value="TPR"/>
    <property type="match status" value="5"/>
</dbReference>
<dbReference type="PANTHER" id="PTHR16091:SF1">
    <property type="entry name" value="TETRATRICOPEPTIDE REPEAT PROTEIN 17"/>
    <property type="match status" value="1"/>
</dbReference>
<dbReference type="GO" id="GO:0005737">
    <property type="term" value="C:cytoplasm"/>
    <property type="evidence" value="ECO:0007669"/>
    <property type="project" value="TreeGrafter"/>
</dbReference>
<dbReference type="SUPFAM" id="SSF48452">
    <property type="entry name" value="TPR-like"/>
    <property type="match status" value="1"/>
</dbReference>
<evidence type="ECO:0000259" key="3">
    <source>
        <dbReference type="Pfam" id="PF03704"/>
    </source>
</evidence>
<evidence type="ECO:0000256" key="2">
    <source>
        <dbReference type="SAM" id="MobiDB-lite"/>
    </source>
</evidence>
<protein>
    <recommendedName>
        <fullName evidence="3">Bacterial transcriptional activator domain-containing protein</fullName>
    </recommendedName>
</protein>
<evidence type="ECO:0000313" key="5">
    <source>
        <dbReference type="Proteomes" id="UP001175271"/>
    </source>
</evidence>
<name>A0AA39HR43_9BILA</name>
<dbReference type="PANTHER" id="PTHR16091">
    <property type="entry name" value="TTC17 PROTEIN"/>
    <property type="match status" value="1"/>
</dbReference>
<dbReference type="GO" id="GO:0030041">
    <property type="term" value="P:actin filament polymerization"/>
    <property type="evidence" value="ECO:0007669"/>
    <property type="project" value="TreeGrafter"/>
</dbReference>